<feature type="signal peptide" evidence="2">
    <location>
        <begin position="1"/>
        <end position="28"/>
    </location>
</feature>
<gene>
    <name evidence="3" type="ORF">DDQ68_19000</name>
</gene>
<name>A0A2Z3H109_9BACT</name>
<dbReference type="InterPro" id="IPR030888">
    <property type="entry name" value="Put_ccm"/>
</dbReference>
<feature type="transmembrane region" description="Helical" evidence="1">
    <location>
        <begin position="50"/>
        <end position="70"/>
    </location>
</feature>
<evidence type="ECO:0000256" key="1">
    <source>
        <dbReference type="SAM" id="Phobius"/>
    </source>
</evidence>
<keyword evidence="4" id="KW-1185">Reference proteome</keyword>
<feature type="chain" id="PRO_5016321272" evidence="2">
    <location>
        <begin position="29"/>
        <end position="89"/>
    </location>
</feature>
<reference evidence="4" key="1">
    <citation type="submission" date="2018-04" db="EMBL/GenBank/DDBJ databases">
        <title>Complete genome of Antarctic heterotrophic bacterium Hymenobacter nivis.</title>
        <authorList>
            <person name="Terashima M."/>
        </authorList>
    </citation>
    <scope>NUCLEOTIDE SEQUENCE [LARGE SCALE GENOMIC DNA]</scope>
    <source>
        <strain evidence="4">NBRC 111535</strain>
    </source>
</reference>
<sequence>MTNKFLRYFVAVCGVFQLVLGTAAHAWAQVPGGPEVPAMADDLRASGKIYVVVAAVVIIIAGLLVYLIALDRKVSRLEKRAAVEGGFNR</sequence>
<organism evidence="3 4">
    <name type="scientific">Hymenobacter nivis</name>
    <dbReference type="NCBI Taxonomy" id="1850093"/>
    <lineage>
        <taxon>Bacteria</taxon>
        <taxon>Pseudomonadati</taxon>
        <taxon>Bacteroidota</taxon>
        <taxon>Cytophagia</taxon>
        <taxon>Cytophagales</taxon>
        <taxon>Hymenobacteraceae</taxon>
        <taxon>Hymenobacter</taxon>
    </lineage>
</organism>
<evidence type="ECO:0000256" key="2">
    <source>
        <dbReference type="SAM" id="SignalP"/>
    </source>
</evidence>
<dbReference type="KEGG" id="hnv:DDQ68_19000"/>
<keyword evidence="1" id="KW-0812">Transmembrane</keyword>
<dbReference type="EMBL" id="CP029145">
    <property type="protein sequence ID" value="AWM34680.1"/>
    <property type="molecule type" value="Genomic_DNA"/>
</dbReference>
<proteinExistence type="predicted"/>
<keyword evidence="2" id="KW-0732">Signal</keyword>
<protein>
    <submittedName>
        <fullName evidence="3">CcmD family protein</fullName>
    </submittedName>
</protein>
<accession>A0A2Z3H109</accession>
<keyword evidence="1" id="KW-0472">Membrane</keyword>
<evidence type="ECO:0000313" key="3">
    <source>
        <dbReference type="EMBL" id="AWM34680.1"/>
    </source>
</evidence>
<dbReference type="Pfam" id="PF20077">
    <property type="entry name" value="CcmD_alt"/>
    <property type="match status" value="1"/>
</dbReference>
<dbReference type="RefSeq" id="WP_109657711.1">
    <property type="nucleotide sequence ID" value="NZ_CP029145.1"/>
</dbReference>
<dbReference type="NCBIfam" id="TIGR04391">
    <property type="entry name" value="CcmD_alt_fam"/>
    <property type="match status" value="1"/>
</dbReference>
<dbReference type="AlphaFoldDB" id="A0A2Z3H109"/>
<dbReference type="Proteomes" id="UP000245999">
    <property type="component" value="Chromosome"/>
</dbReference>
<keyword evidence="1" id="KW-1133">Transmembrane helix</keyword>
<dbReference type="OrthoDB" id="9915490at2"/>
<evidence type="ECO:0000313" key="4">
    <source>
        <dbReference type="Proteomes" id="UP000245999"/>
    </source>
</evidence>